<name>A0ABY4MYL3_9MICO</name>
<evidence type="ECO:0000259" key="9">
    <source>
        <dbReference type="Pfam" id="PF20656"/>
    </source>
</evidence>
<dbReference type="InterPro" id="IPR019830">
    <property type="entry name" value="Malate_synthase_CS"/>
</dbReference>
<dbReference type="CDD" id="cd00727">
    <property type="entry name" value="malate_synt_A"/>
    <property type="match status" value="1"/>
</dbReference>
<dbReference type="PANTHER" id="PTHR42902:SF1">
    <property type="entry name" value="MALATE SYNTHASE 1-RELATED"/>
    <property type="match status" value="1"/>
</dbReference>
<reference evidence="11" key="1">
    <citation type="submission" date="2022-05" db="EMBL/GenBank/DDBJ databases">
        <title>Complete genome sequence of toluene-degrading Gulosibacter sediminis strain ACHW.36C.</title>
        <authorList>
            <person name="Wai A.C."/>
            <person name="Lai G.K."/>
            <person name="Griffin S.D."/>
            <person name="Leung F.C."/>
        </authorList>
    </citation>
    <scope>NUCLEOTIDE SEQUENCE [LARGE SCALE GENOMIC DNA]</scope>
    <source>
        <strain evidence="11">ACHW.36C</strain>
    </source>
</reference>
<evidence type="ECO:0000256" key="3">
    <source>
        <dbReference type="ARBA" id="ARBA00022435"/>
    </source>
</evidence>
<evidence type="ECO:0000259" key="10">
    <source>
        <dbReference type="Pfam" id="PF20659"/>
    </source>
</evidence>
<dbReference type="InterPro" id="IPR046363">
    <property type="entry name" value="MS_N_TIM-barrel_dom"/>
</dbReference>
<evidence type="ECO:0000256" key="5">
    <source>
        <dbReference type="ARBA" id="ARBA00022679"/>
    </source>
</evidence>
<evidence type="ECO:0000256" key="7">
    <source>
        <dbReference type="RuleBase" id="RU000555"/>
    </source>
</evidence>
<keyword evidence="3 7" id="KW-0329">Glyoxylate bypass</keyword>
<comment type="similarity">
    <text evidence="1 7">Belongs to the malate synthase family.</text>
</comment>
<dbReference type="InterPro" id="IPR006252">
    <property type="entry name" value="Malate_synthA"/>
</dbReference>
<evidence type="ECO:0000259" key="8">
    <source>
        <dbReference type="Pfam" id="PF01274"/>
    </source>
</evidence>
<dbReference type="PROSITE" id="PS00510">
    <property type="entry name" value="MALATE_SYNTHASE"/>
    <property type="match status" value="1"/>
</dbReference>
<dbReference type="InterPro" id="IPR048355">
    <property type="entry name" value="MS_C"/>
</dbReference>
<organism evidence="11">
    <name type="scientific">Gulosibacter sediminis</name>
    <dbReference type="NCBI Taxonomy" id="1729695"/>
    <lineage>
        <taxon>Bacteria</taxon>
        <taxon>Bacillati</taxon>
        <taxon>Actinomycetota</taxon>
        <taxon>Actinomycetes</taxon>
        <taxon>Micrococcales</taxon>
        <taxon>Microbacteriaceae</taxon>
        <taxon>Gulosibacter</taxon>
    </lineage>
</organism>
<dbReference type="NCBIfam" id="TIGR01344">
    <property type="entry name" value="malate_syn_A"/>
    <property type="match status" value="1"/>
</dbReference>
<dbReference type="Gene3D" id="1.20.1220.12">
    <property type="entry name" value="Malate synthase, domain III"/>
    <property type="match status" value="1"/>
</dbReference>
<accession>A0ABY4MYL3</accession>
<keyword evidence="5 7" id="KW-0808">Transferase</keyword>
<evidence type="ECO:0000256" key="2">
    <source>
        <dbReference type="ARBA" id="ARBA00012636"/>
    </source>
</evidence>
<keyword evidence="4 7" id="KW-0816">Tricarboxylic acid cycle</keyword>
<evidence type="ECO:0000256" key="4">
    <source>
        <dbReference type="ARBA" id="ARBA00022532"/>
    </source>
</evidence>
<sequence length="550" mass="61957">MTILTTEQTTTRTGGRIEIRGTMHPRFDEVLTPEALEFLAQLHDRFGQRRCNLLAARDERRREISQGANLDFLAETRHIREDSSWQVAGTGPGLEDRRVEITGPTDRKMTINAMNSGAKVWLADHEDATSPTWFNVIDGQLNLADAIRRRIDFTAENGKEYRLGEQTPTIVFRPRGWHLPENHLRYVDERGQSGVVSASLVDFGLYFFHNAKELLATGTGPYFYLPKLENHREARLWNDVFTFAERHVGVPYGSVRATVLIETITAAFEMEEILYELRDHCAGLNAGRWDYLFSIIKTFRDRSKRWVLPNRGQLSMTQPFMTAYTELLVATCHRRGAFAIGGMAAFIPNRSDPEATARALEKVSADKRREAAAGFDGSWVAHPGLVETAQAEFDEVLGDAPNQISRQRPDVQVTAAELLDLRIEGGEITVEEGLKVNIRVAMLYIASWLRGTGAAAIYGLMEDAATAEISRSQLWQWIHQGVVTQDDGIPVVRTRIEGCIERVLREDLERFEGDRLDEAAGLLAEIVLSDDYPAFLTIPAYKHLTKDTVL</sequence>
<dbReference type="PIRSF" id="PIRSF001363">
    <property type="entry name" value="Malate_synth"/>
    <property type="match status" value="1"/>
</dbReference>
<dbReference type="InterPro" id="IPR011076">
    <property type="entry name" value="Malate_synth_sf"/>
</dbReference>
<dbReference type="InterPro" id="IPR044856">
    <property type="entry name" value="Malate_synth_C_sf"/>
</dbReference>
<dbReference type="PANTHER" id="PTHR42902">
    <property type="entry name" value="MALATE SYNTHASE"/>
    <property type="match status" value="1"/>
</dbReference>
<proteinExistence type="inferred from homology"/>
<comment type="catalytic activity">
    <reaction evidence="6 7">
        <text>glyoxylate + acetyl-CoA + H2O = (S)-malate + CoA + H(+)</text>
        <dbReference type="Rhea" id="RHEA:18181"/>
        <dbReference type="ChEBI" id="CHEBI:15377"/>
        <dbReference type="ChEBI" id="CHEBI:15378"/>
        <dbReference type="ChEBI" id="CHEBI:15589"/>
        <dbReference type="ChEBI" id="CHEBI:36655"/>
        <dbReference type="ChEBI" id="CHEBI:57287"/>
        <dbReference type="ChEBI" id="CHEBI:57288"/>
        <dbReference type="EC" id="2.3.3.9"/>
    </reaction>
</comment>
<dbReference type="EMBL" id="CP097160">
    <property type="protein sequence ID" value="UQN14287.1"/>
    <property type="molecule type" value="Genomic_DNA"/>
</dbReference>
<dbReference type="Gene3D" id="3.20.20.360">
    <property type="entry name" value="Malate synthase, domain 3"/>
    <property type="match status" value="1"/>
</dbReference>
<evidence type="ECO:0000313" key="11">
    <source>
        <dbReference type="EMBL" id="UQN14287.1"/>
    </source>
</evidence>
<dbReference type="SUPFAM" id="SSF51645">
    <property type="entry name" value="Malate synthase G"/>
    <property type="match status" value="1"/>
</dbReference>
<dbReference type="Pfam" id="PF20659">
    <property type="entry name" value="MS_C"/>
    <property type="match status" value="1"/>
</dbReference>
<evidence type="ECO:0000256" key="6">
    <source>
        <dbReference type="ARBA" id="ARBA00047918"/>
    </source>
</evidence>
<evidence type="ECO:0000256" key="1">
    <source>
        <dbReference type="ARBA" id="ARBA00006394"/>
    </source>
</evidence>
<dbReference type="GO" id="GO:0004474">
    <property type="term" value="F:malate synthase activity"/>
    <property type="evidence" value="ECO:0007669"/>
    <property type="project" value="UniProtKB-EC"/>
</dbReference>
<feature type="domain" description="Malate synthase N-terminal" evidence="9">
    <location>
        <begin position="18"/>
        <end position="78"/>
    </location>
</feature>
<feature type="domain" description="Malate synthase TIM barrel" evidence="8">
    <location>
        <begin position="169"/>
        <end position="420"/>
    </location>
</feature>
<dbReference type="Pfam" id="PF20656">
    <property type="entry name" value="MS_N"/>
    <property type="match status" value="1"/>
</dbReference>
<dbReference type="InterPro" id="IPR001465">
    <property type="entry name" value="Malate_synthase_TIM"/>
</dbReference>
<keyword evidence="11" id="KW-0012">Acyltransferase</keyword>
<gene>
    <name evidence="11" type="primary">aceB</name>
    <name evidence="11" type="ORF">M3M28_09520</name>
</gene>
<comment type="pathway">
    <text evidence="7">Carbohydrate metabolism; glyoxylate cycle; (S)-malate from isocitrate: step 2/2.</text>
</comment>
<dbReference type="InterPro" id="IPR048356">
    <property type="entry name" value="MS_N"/>
</dbReference>
<feature type="domain" description="Malate synthase C-terminal" evidence="10">
    <location>
        <begin position="430"/>
        <end position="544"/>
    </location>
</feature>
<dbReference type="EC" id="2.3.3.9" evidence="2 7"/>
<dbReference type="Pfam" id="PF01274">
    <property type="entry name" value="MS_TIM-barrel"/>
    <property type="match status" value="1"/>
</dbReference>
<protein>
    <recommendedName>
        <fullName evidence="2 7">Malate synthase</fullName>
        <ecNumber evidence="2 7">2.3.3.9</ecNumber>
    </recommendedName>
</protein>